<accession>A0AAD5EBD0</accession>
<feature type="binding site" evidence="4">
    <location>
        <begin position="173"/>
        <end position="174"/>
    </location>
    <ligand>
        <name>S-adenosyl-L-methionine</name>
        <dbReference type="ChEBI" id="CHEBI:59789"/>
    </ligand>
</feature>
<dbReference type="PROSITE" id="PS51608">
    <property type="entry name" value="SAM_MT_UBIE"/>
    <property type="match status" value="1"/>
</dbReference>
<dbReference type="InterPro" id="IPR004033">
    <property type="entry name" value="UbiE/COQ5_MeTrFase"/>
</dbReference>
<dbReference type="Gene3D" id="3.40.50.150">
    <property type="entry name" value="Vaccinia Virus protein VP39"/>
    <property type="match status" value="1"/>
</dbReference>
<dbReference type="PROSITE" id="PS01183">
    <property type="entry name" value="UBIE_1"/>
    <property type="match status" value="1"/>
</dbReference>
<dbReference type="EMBL" id="MU620923">
    <property type="protein sequence ID" value="KAI8579115.1"/>
    <property type="molecule type" value="Genomic_DNA"/>
</dbReference>
<gene>
    <name evidence="4" type="primary">COQ5</name>
    <name evidence="5" type="ORF">K450DRAFT_243961</name>
</gene>
<dbReference type="PANTHER" id="PTHR43591">
    <property type="entry name" value="METHYLTRANSFERASE"/>
    <property type="match status" value="1"/>
</dbReference>
<dbReference type="NCBIfam" id="TIGR01934">
    <property type="entry name" value="MenG_MenH_UbiE"/>
    <property type="match status" value="1"/>
</dbReference>
<keyword evidence="4" id="KW-0831">Ubiquinone biosynthesis</keyword>
<evidence type="ECO:0000256" key="2">
    <source>
        <dbReference type="ARBA" id="ARBA00022679"/>
    </source>
</evidence>
<dbReference type="Proteomes" id="UP001206595">
    <property type="component" value="Unassembled WGS sequence"/>
</dbReference>
<dbReference type="HAMAP" id="MF_01813">
    <property type="entry name" value="MenG_UbiE_methyltr"/>
    <property type="match status" value="1"/>
</dbReference>
<reference evidence="5" key="1">
    <citation type="submission" date="2021-06" db="EMBL/GenBank/DDBJ databases">
        <authorList>
            <consortium name="DOE Joint Genome Institute"/>
            <person name="Mondo S.J."/>
            <person name="Amses K.R."/>
            <person name="Simmons D.R."/>
            <person name="Longcore J.E."/>
            <person name="Seto K."/>
            <person name="Alves G.H."/>
            <person name="Bonds A.E."/>
            <person name="Quandt C.A."/>
            <person name="Davis W.J."/>
            <person name="Chang Y."/>
            <person name="Letcher P.M."/>
            <person name="Powell M.J."/>
            <person name="Kuo A."/>
            <person name="Labutti K."/>
            <person name="Pangilinan J."/>
            <person name="Andreopoulos W."/>
            <person name="Tritt A."/>
            <person name="Riley R."/>
            <person name="Hundley H."/>
            <person name="Johnson J."/>
            <person name="Lipzen A."/>
            <person name="Barry K."/>
            <person name="Berbee M.L."/>
            <person name="Buchler N.E."/>
            <person name="Grigoriev I.V."/>
            <person name="Spatafora J.W."/>
            <person name="Stajich J.E."/>
            <person name="James T.Y."/>
        </authorList>
    </citation>
    <scope>NUCLEOTIDE SEQUENCE</scope>
    <source>
        <strain evidence="5">AG</strain>
    </source>
</reference>
<dbReference type="GO" id="GO:0032259">
    <property type="term" value="P:methylation"/>
    <property type="evidence" value="ECO:0007669"/>
    <property type="project" value="UniProtKB-KW"/>
</dbReference>
<dbReference type="InterPro" id="IPR023576">
    <property type="entry name" value="UbiE/COQ5_MeTrFase_CS"/>
</dbReference>
<keyword evidence="6" id="KW-1185">Reference proteome</keyword>
<comment type="subunit">
    <text evidence="4">Component of a multi-subunit COQ enzyme complex, composed of at least COQ3, COQ4, COQ5, COQ6, COQ7 and COQ9.</text>
</comment>
<dbReference type="EC" id="2.1.1.201" evidence="4"/>
<comment type="function">
    <text evidence="4">Methyltransferase required for the conversion of 2-polyprenyl-6-methoxy-1,4-benzoquinol (DDMQH2) to 2-polyprenyl-3-methyl-6-methoxy-1,4-benzoquinol (DMQH2).</text>
</comment>
<dbReference type="Pfam" id="PF01209">
    <property type="entry name" value="Ubie_methyltran"/>
    <property type="match status" value="1"/>
</dbReference>
<evidence type="ECO:0000256" key="4">
    <source>
        <dbReference type="HAMAP-Rule" id="MF_03191"/>
    </source>
</evidence>
<comment type="subcellular location">
    <subcellularLocation>
        <location evidence="4">Mitochondrion inner membrane</location>
        <topology evidence="4">Peripheral membrane protein</topology>
        <orientation evidence="4">Matrix side</orientation>
    </subcellularLocation>
</comment>
<dbReference type="InterPro" id="IPR029063">
    <property type="entry name" value="SAM-dependent_MTases_sf"/>
</dbReference>
<protein>
    <recommendedName>
        <fullName evidence="4">2-methoxy-6-polyprenyl-1,4-benzoquinol methylase, mitochondrial</fullName>
        <ecNumber evidence="4">2.1.1.201</ecNumber>
    </recommendedName>
    <alternativeName>
        <fullName evidence="4">Ubiquinone biosynthesis methyltransferase COQ5</fullName>
    </alternativeName>
</protein>
<keyword evidence="2 4" id="KW-0808">Transferase</keyword>
<sequence>MSSMRAFTSMAVPARRALLSARSMRSIAAYTTHAQGPNSTPDAGNSTTAQKTHFGFRDVLESEKEQLVGKVFSNVAEKYDVMNDAMSGGVHRLWKDHFIRSMAPGPGTTLLDVAGGTGDIAMRFLDYCKNIHNDSSATVKLVDINPQMLKVGEQRFQSTPYANTNQVSFLVQNAEHLDDIPDESVDVYTIAFGIRNCTHVDRVVKEAYRVLKPGGRFMCLEFSQVENPVISKIYDFYSFDVIPALGQMIANDRESYKYLVESIRQFPPQPAFAKIIRDAGFSTVGKGWEDLTFGVAAIHSGFKI</sequence>
<evidence type="ECO:0000313" key="5">
    <source>
        <dbReference type="EMBL" id="KAI8579115.1"/>
    </source>
</evidence>
<feature type="binding site" evidence="4">
    <location>
        <position position="117"/>
    </location>
    <ligand>
        <name>S-adenosyl-L-methionine</name>
        <dbReference type="ChEBI" id="CHEBI:59789"/>
    </ligand>
</feature>
<comment type="pathway">
    <text evidence="4">Cofactor biosynthesis; ubiquinone biosynthesis.</text>
</comment>
<comment type="similarity">
    <text evidence="4">Belongs to the class I-like SAM-binding methyltransferase superfamily. MenG/UbiE family.</text>
</comment>
<dbReference type="AlphaFoldDB" id="A0AAD5EBD0"/>
<reference evidence="5" key="2">
    <citation type="journal article" date="2022" name="Proc. Natl. Acad. Sci. U.S.A.">
        <title>Diploid-dominant life cycles characterize the early evolution of Fungi.</title>
        <authorList>
            <person name="Amses K.R."/>
            <person name="Simmons D.R."/>
            <person name="Longcore J.E."/>
            <person name="Mondo S.J."/>
            <person name="Seto K."/>
            <person name="Jeronimo G.H."/>
            <person name="Bonds A.E."/>
            <person name="Quandt C.A."/>
            <person name="Davis W.J."/>
            <person name="Chang Y."/>
            <person name="Federici B.A."/>
            <person name="Kuo A."/>
            <person name="LaButti K."/>
            <person name="Pangilinan J."/>
            <person name="Andreopoulos W."/>
            <person name="Tritt A."/>
            <person name="Riley R."/>
            <person name="Hundley H."/>
            <person name="Johnson J."/>
            <person name="Lipzen A."/>
            <person name="Barry K."/>
            <person name="Lang B.F."/>
            <person name="Cuomo C.A."/>
            <person name="Buchler N.E."/>
            <person name="Grigoriev I.V."/>
            <person name="Spatafora J.W."/>
            <person name="Stajich J.E."/>
            <person name="James T.Y."/>
        </authorList>
    </citation>
    <scope>NUCLEOTIDE SEQUENCE</scope>
    <source>
        <strain evidence="5">AG</strain>
    </source>
</reference>
<evidence type="ECO:0000256" key="1">
    <source>
        <dbReference type="ARBA" id="ARBA00022603"/>
    </source>
</evidence>
<proteinExistence type="inferred from homology"/>
<keyword evidence="3 4" id="KW-0949">S-adenosyl-L-methionine</keyword>
<comment type="caution">
    <text evidence="5">The sequence shown here is derived from an EMBL/GenBank/DDBJ whole genome shotgun (WGS) entry which is preliminary data.</text>
</comment>
<name>A0AAD5EBD0_UMBRA</name>
<keyword evidence="1 4" id="KW-0489">Methyltransferase</keyword>
<keyword evidence="4" id="KW-0496">Mitochondrion</keyword>
<feature type="binding site" evidence="4">
    <location>
        <position position="143"/>
    </location>
    <ligand>
        <name>S-adenosyl-L-methionine</name>
        <dbReference type="ChEBI" id="CHEBI:59789"/>
    </ligand>
</feature>
<dbReference type="CDD" id="cd02440">
    <property type="entry name" value="AdoMet_MTases"/>
    <property type="match status" value="1"/>
</dbReference>
<dbReference type="FunFam" id="3.40.50.150:FF:000208">
    <property type="entry name" value="2-methoxy-6-polyprenyl-1,4-benzoquinol methylase, mitochondrial"/>
    <property type="match status" value="1"/>
</dbReference>
<keyword evidence="4" id="KW-0999">Mitochondrion inner membrane</keyword>
<dbReference type="PANTHER" id="PTHR43591:SF24">
    <property type="entry name" value="2-METHOXY-6-POLYPRENYL-1,4-BENZOQUINOL METHYLASE, MITOCHONDRIAL"/>
    <property type="match status" value="1"/>
</dbReference>
<dbReference type="GO" id="GO:0031314">
    <property type="term" value="C:extrinsic component of mitochondrial inner membrane"/>
    <property type="evidence" value="ECO:0007669"/>
    <property type="project" value="UniProtKB-UniRule"/>
</dbReference>
<dbReference type="SUPFAM" id="SSF53335">
    <property type="entry name" value="S-adenosyl-L-methionine-dependent methyltransferases"/>
    <property type="match status" value="1"/>
</dbReference>
<evidence type="ECO:0000313" key="6">
    <source>
        <dbReference type="Proteomes" id="UP001206595"/>
    </source>
</evidence>
<dbReference type="GO" id="GO:0008425">
    <property type="term" value="F:2-methoxy-6-polyprenyl-1,4-benzoquinol methyltransferase activity"/>
    <property type="evidence" value="ECO:0007669"/>
    <property type="project" value="UniProtKB-UniRule"/>
</dbReference>
<keyword evidence="4" id="KW-0472">Membrane</keyword>
<organism evidence="5 6">
    <name type="scientific">Umbelopsis ramanniana AG</name>
    <dbReference type="NCBI Taxonomy" id="1314678"/>
    <lineage>
        <taxon>Eukaryota</taxon>
        <taxon>Fungi</taxon>
        <taxon>Fungi incertae sedis</taxon>
        <taxon>Mucoromycota</taxon>
        <taxon>Mucoromycotina</taxon>
        <taxon>Umbelopsidomycetes</taxon>
        <taxon>Umbelopsidales</taxon>
        <taxon>Umbelopsidaceae</taxon>
        <taxon>Umbelopsis</taxon>
    </lineage>
</organism>
<dbReference type="PROSITE" id="PS01184">
    <property type="entry name" value="UBIE_2"/>
    <property type="match status" value="1"/>
</dbReference>
<comment type="catalytic activity">
    <reaction evidence="4">
        <text>a 2-methoxy-6-(all-trans-polyprenyl)benzene-1,4-diol + S-adenosyl-L-methionine = a 5-methoxy-2-methyl-3-(all-trans-polyprenyl)benzene-1,4-diol + S-adenosyl-L-homocysteine + H(+)</text>
        <dbReference type="Rhea" id="RHEA:28286"/>
        <dbReference type="Rhea" id="RHEA-COMP:10858"/>
        <dbReference type="Rhea" id="RHEA-COMP:10859"/>
        <dbReference type="ChEBI" id="CHEBI:15378"/>
        <dbReference type="ChEBI" id="CHEBI:57856"/>
        <dbReference type="ChEBI" id="CHEBI:59789"/>
        <dbReference type="ChEBI" id="CHEBI:84166"/>
        <dbReference type="ChEBI" id="CHEBI:84167"/>
        <dbReference type="EC" id="2.1.1.201"/>
    </reaction>
</comment>
<evidence type="ECO:0000256" key="3">
    <source>
        <dbReference type="ARBA" id="ARBA00022691"/>
    </source>
</evidence>
<comment type="caution">
    <text evidence="4">Lacks conserved residue(s) required for the propagation of feature annotation.</text>
</comment>